<dbReference type="InterPro" id="IPR008991">
    <property type="entry name" value="Translation_prot_SH3-like_sf"/>
</dbReference>
<dbReference type="RefSeq" id="XP_014569269.1">
    <property type="nucleotide sequence ID" value="XM_014713783.1"/>
</dbReference>
<sequence length="320" mass="35984">MASAATKLRTYLKGDVSIQSNFRHLYEYKGMNKPVKQAEGPTIQWPNEKHRIKFWNIHPGDQVVVREGPPALVGQVGTVRMVDRLGNRLYFHEDQFHRVLSEREIRRNSRLGPNEAIPPGAGLEPIPIHYSNVALVIGTKLSPKLDERGEAIKDKKGNPVIASTERMVAGRLKRGARIYNHETKRIEWSRIAVNTKILRSDGRLVPDLDDFASGSVIPLPTETKPTLRSPASFEMKPSEAARVTWTPTLVDIRLPENRPKELDIPEIDLGGKAFDKMRKMHGPKARKVELAQIANAVKRQDIAQAVLLQSAGRTSQRTTR</sequence>
<evidence type="ECO:0000256" key="2">
    <source>
        <dbReference type="ARBA" id="ARBA00022980"/>
    </source>
</evidence>
<dbReference type="Proteomes" id="UP000009131">
    <property type="component" value="Unassembled WGS sequence"/>
</dbReference>
<evidence type="ECO:0000313" key="5">
    <source>
        <dbReference type="Proteomes" id="UP000009131"/>
    </source>
</evidence>
<dbReference type="InterPro" id="IPR041988">
    <property type="entry name" value="Ribosomal_uL24_KOW"/>
</dbReference>
<dbReference type="InParanoid" id="G7E5U8"/>
<dbReference type="SUPFAM" id="SSF50104">
    <property type="entry name" value="Translation proteins SH3-like domain"/>
    <property type="match status" value="1"/>
</dbReference>
<dbReference type="HOGENOM" id="CLU_869009_0_0_1"/>
<dbReference type="AlphaFoldDB" id="G7E5U8"/>
<dbReference type="GO" id="GO:1990904">
    <property type="term" value="C:ribonucleoprotein complex"/>
    <property type="evidence" value="ECO:0007669"/>
    <property type="project" value="UniProtKB-KW"/>
</dbReference>
<keyword evidence="5" id="KW-1185">Reference proteome</keyword>
<gene>
    <name evidence="4" type="primary">Mo04891</name>
    <name evidence="4" type="ORF">E5Q_04891</name>
</gene>
<keyword evidence="2" id="KW-0689">Ribosomal protein</keyword>
<dbReference type="EMBL" id="BABT02000150">
    <property type="protein sequence ID" value="GAA98208.1"/>
    <property type="molecule type" value="Genomic_DNA"/>
</dbReference>
<evidence type="ECO:0000256" key="1">
    <source>
        <dbReference type="ARBA" id="ARBA00010618"/>
    </source>
</evidence>
<dbReference type="OrthoDB" id="359154at2759"/>
<evidence type="ECO:0000313" key="4">
    <source>
        <dbReference type="EMBL" id="GAA98208.1"/>
    </source>
</evidence>
<dbReference type="eggNOG" id="ENOG502RDMY">
    <property type="taxonomic scope" value="Eukaryota"/>
</dbReference>
<dbReference type="STRING" id="764103.G7E5U8"/>
<keyword evidence="3" id="KW-0687">Ribonucleoprotein</keyword>
<reference evidence="4 5" key="2">
    <citation type="journal article" date="2012" name="Open Biol.">
        <title>Characteristics of nucleosomes and linker DNA regions on the genome of the basidiomycete Mixia osmundae revealed by mono- and dinucleosome mapping.</title>
        <authorList>
            <person name="Nishida H."/>
            <person name="Kondo S."/>
            <person name="Matsumoto T."/>
            <person name="Suzuki Y."/>
            <person name="Yoshikawa H."/>
            <person name="Taylor T.D."/>
            <person name="Sugiyama J."/>
        </authorList>
    </citation>
    <scope>NUCLEOTIDE SEQUENCE [LARGE SCALE GENOMIC DNA]</scope>
    <source>
        <strain evidence="5">CBS 9802 / IAM 14324 / JCM 22182 / KY 12970</strain>
    </source>
</reference>
<protein>
    <recommendedName>
        <fullName evidence="6">KOW domain-containing protein</fullName>
    </recommendedName>
</protein>
<accession>G7E5U8</accession>
<comment type="caution">
    <text evidence="4">The sequence shown here is derived from an EMBL/GenBank/DDBJ whole genome shotgun (WGS) entry which is preliminary data.</text>
</comment>
<dbReference type="GO" id="GO:0003723">
    <property type="term" value="F:RNA binding"/>
    <property type="evidence" value="ECO:0007669"/>
    <property type="project" value="InterPro"/>
</dbReference>
<dbReference type="GO" id="GO:0005840">
    <property type="term" value="C:ribosome"/>
    <property type="evidence" value="ECO:0007669"/>
    <property type="project" value="UniProtKB-KW"/>
</dbReference>
<name>G7E5U8_MIXOS</name>
<dbReference type="InterPro" id="IPR014722">
    <property type="entry name" value="Rib_uL2_dom2"/>
</dbReference>
<dbReference type="CDD" id="cd06089">
    <property type="entry name" value="KOW_RPL26"/>
    <property type="match status" value="1"/>
</dbReference>
<dbReference type="Gene3D" id="2.30.30.30">
    <property type="match status" value="1"/>
</dbReference>
<evidence type="ECO:0000256" key="3">
    <source>
        <dbReference type="ARBA" id="ARBA00023274"/>
    </source>
</evidence>
<proteinExistence type="inferred from homology"/>
<organism evidence="4 5">
    <name type="scientific">Mixia osmundae (strain CBS 9802 / IAM 14324 / JCM 22182 / KY 12970)</name>
    <dbReference type="NCBI Taxonomy" id="764103"/>
    <lineage>
        <taxon>Eukaryota</taxon>
        <taxon>Fungi</taxon>
        <taxon>Dikarya</taxon>
        <taxon>Basidiomycota</taxon>
        <taxon>Pucciniomycotina</taxon>
        <taxon>Mixiomycetes</taxon>
        <taxon>Mixiales</taxon>
        <taxon>Mixiaceae</taxon>
        <taxon>Mixia</taxon>
    </lineage>
</organism>
<comment type="similarity">
    <text evidence="1">Belongs to the universal ribosomal protein uL24 family.</text>
</comment>
<reference evidence="4 5" key="1">
    <citation type="journal article" date="2011" name="J. Gen. Appl. Microbiol.">
        <title>Draft genome sequencing of the enigmatic basidiomycete Mixia osmundae.</title>
        <authorList>
            <person name="Nishida H."/>
            <person name="Nagatsuka Y."/>
            <person name="Sugiyama J."/>
        </authorList>
    </citation>
    <scope>NUCLEOTIDE SEQUENCE [LARGE SCALE GENOMIC DNA]</scope>
    <source>
        <strain evidence="5">CBS 9802 / IAM 14324 / JCM 22182 / KY 12970</strain>
    </source>
</reference>
<evidence type="ECO:0008006" key="6">
    <source>
        <dbReference type="Google" id="ProtNLM"/>
    </source>
</evidence>